<evidence type="ECO:0000256" key="1">
    <source>
        <dbReference type="SAM" id="Coils"/>
    </source>
</evidence>
<evidence type="ECO:0000313" key="2">
    <source>
        <dbReference type="EMBL" id="OGC47890.1"/>
    </source>
</evidence>
<reference evidence="2 3" key="1">
    <citation type="journal article" date="2016" name="Nat. Commun.">
        <title>Thousands of microbial genomes shed light on interconnected biogeochemical processes in an aquifer system.</title>
        <authorList>
            <person name="Anantharaman K."/>
            <person name="Brown C.T."/>
            <person name="Hug L.A."/>
            <person name="Sharon I."/>
            <person name="Castelle C.J."/>
            <person name="Probst A.J."/>
            <person name="Thomas B.C."/>
            <person name="Singh A."/>
            <person name="Wilkins M.J."/>
            <person name="Karaoz U."/>
            <person name="Brodie E.L."/>
            <person name="Williams K.H."/>
            <person name="Hubbard S.S."/>
            <person name="Banfield J.F."/>
        </authorList>
    </citation>
    <scope>NUCLEOTIDE SEQUENCE [LARGE SCALE GENOMIC DNA]</scope>
</reference>
<dbReference type="EMBL" id="MEVA01000001">
    <property type="protein sequence ID" value="OGC47890.1"/>
    <property type="molecule type" value="Genomic_DNA"/>
</dbReference>
<name>A0A1F4USV4_UNCKA</name>
<sequence length="228" mass="25807">MANVWRQKPSQTDAAFFFSSLLNLAGTEGRPPSTMLQYTGGKREEVRRGTAFSLLEKVLHSRRGMFISSVNTVEEFDRACRLIESSQKVDSKYHPVLLFFLASASNTEPGVYMNEPGPTLPPVKLLWILKHETSNEFRVRSCIELLMSEPGALGLNLYTTADVEFANQGPRAMTARSGAIRWLKEQGLPNLESQIRQYSAEQEAAYNNRQRLEKLKIDANRFLQDPVH</sequence>
<feature type="coiled-coil region" evidence="1">
    <location>
        <begin position="188"/>
        <end position="215"/>
    </location>
</feature>
<dbReference type="AlphaFoldDB" id="A0A1F4USV4"/>
<protein>
    <submittedName>
        <fullName evidence="2">Uncharacterized protein</fullName>
    </submittedName>
</protein>
<dbReference type="Proteomes" id="UP000176608">
    <property type="component" value="Unassembled WGS sequence"/>
</dbReference>
<evidence type="ECO:0000313" key="3">
    <source>
        <dbReference type="Proteomes" id="UP000176608"/>
    </source>
</evidence>
<proteinExistence type="predicted"/>
<accession>A0A1F4USV4</accession>
<keyword evidence="1" id="KW-0175">Coiled coil</keyword>
<comment type="caution">
    <text evidence="2">The sequence shown here is derived from an EMBL/GenBank/DDBJ whole genome shotgun (WGS) entry which is preliminary data.</text>
</comment>
<organism evidence="2 3">
    <name type="scientific">candidate division WWE3 bacterium RIFCSPHIGHO2_01_FULL_42_13</name>
    <dbReference type="NCBI Taxonomy" id="1802617"/>
    <lineage>
        <taxon>Bacteria</taxon>
        <taxon>Katanobacteria</taxon>
    </lineage>
</organism>
<gene>
    <name evidence="2" type="ORF">A2886_01370</name>
</gene>